<dbReference type="GO" id="GO:0001164">
    <property type="term" value="F:RNA polymerase I core promoter sequence-specific DNA binding"/>
    <property type="evidence" value="ECO:0007669"/>
    <property type="project" value="TreeGrafter"/>
</dbReference>
<name>A0A5N5KMX0_9ROSI</name>
<gene>
    <name evidence="1" type="ORF">DKX38_018404</name>
</gene>
<evidence type="ECO:0000313" key="2">
    <source>
        <dbReference type="Proteomes" id="UP000326939"/>
    </source>
</evidence>
<proteinExistence type="predicted"/>
<dbReference type="PANTHER" id="PTHR15319">
    <property type="entry name" value="TATA BOX-BINDING PROTEIN ASSOCIATED FACTOR RNA POLYMERASE I SUBUNIT C"/>
    <property type="match status" value="1"/>
</dbReference>
<organism evidence="1 2">
    <name type="scientific">Salix brachista</name>
    <dbReference type="NCBI Taxonomy" id="2182728"/>
    <lineage>
        <taxon>Eukaryota</taxon>
        <taxon>Viridiplantae</taxon>
        <taxon>Streptophyta</taxon>
        <taxon>Embryophyta</taxon>
        <taxon>Tracheophyta</taxon>
        <taxon>Spermatophyta</taxon>
        <taxon>Magnoliopsida</taxon>
        <taxon>eudicotyledons</taxon>
        <taxon>Gunneridae</taxon>
        <taxon>Pentapetalae</taxon>
        <taxon>rosids</taxon>
        <taxon>fabids</taxon>
        <taxon>Malpighiales</taxon>
        <taxon>Salicaceae</taxon>
        <taxon>Saliceae</taxon>
        <taxon>Salix</taxon>
    </lineage>
</organism>
<dbReference type="InterPro" id="IPR038801">
    <property type="entry name" value="TAF1C"/>
</dbReference>
<keyword evidence="2" id="KW-1185">Reference proteome</keyword>
<dbReference type="PANTHER" id="PTHR15319:SF1">
    <property type="entry name" value="TATA BOX-BINDING PROTEIN-ASSOCIATED FACTOR RNA POLYMERASE I SUBUNIT C"/>
    <property type="match status" value="1"/>
</dbReference>
<dbReference type="Proteomes" id="UP000326939">
    <property type="component" value="Chromosome 12"/>
</dbReference>
<evidence type="ECO:0000313" key="1">
    <source>
        <dbReference type="EMBL" id="KAB5531734.1"/>
    </source>
</evidence>
<accession>A0A5N5KMX0</accession>
<sequence>MAMIEFSQEWKSGFPIDTVFKAPLLLSKGTSESFIGPLIFNPIPESLAHLFTSPALSPPLLNPPPHLSLTRFISTSTLADAPLPLSTASSIAFSFGPQDLHFSSPLLAYNRLQFLKCPHDDTVVVFFTTGTNLDRVGFLLLSVKDKSLVATGDQKGGIFTANKSLGSKIVRVLVNPIEDDDSFLNGNYSFSGSFGYLLVYTMYSVNWFCVKYSESMKRPVLSYLVCKNFKSCGIASACWSPYIKVQSVVLLENGTLFLFDLEADCSDMYFRGTKLKVSWGDEGKLGDCKWFGCEFSWHCRVLIVARSDAVFMVDWKCGDFDVTCLARIGMFSAYALSENERFLAMSRAVSDSLHFALVSETMLIICDVRKPMVPLLQWAHGLDKPCFIDVFRLSDLRSNSRDDTHDWANSSGSVILLGSFWNCEFSLFFYGPSYPPRKGSIALEISNFSSCLYAWDHPSRLMLSGDDCQCGDCLVREQFWKEALPEWTDWQQKKDIVLGFGVLSNDLSSLLFEPDEFGGFALIRLMSSGKLESQRYCASWELVKNIEVAQRYPMPHSEDNLLYFMGDEEYKFPRKFKYFELNYLHAYLNGNLSQVLDSNMAKPCEYPHEKESFSLEFHEVLCKKLKICGFGRFRTSPAITVTFNDINLPTSIHEVALRRMWAELPTEFLQLAFSSYSDLHEVLLDQKRVTLEFSVVPELPQLPPFFLRKPSNRSNRWSRKVQSGDALVGPVLPLPILSTLHELLNGCPNSQEETGGFSSESELRVQCNEVMQVAKEVAVSDSTTKLQDDNAVSLDDDRDDFLGHSEKPKSFLLYHPAACHLSFQVHKEDNSVYQDDKFASMITKVHDKQSPHPEKVEAFKLEYFDDLCPITLKFDDREVKFSSQESKISNLLKKNFSKWQEEFTPYRDFCSRFTSPRDKMA</sequence>
<protein>
    <submittedName>
        <fullName evidence="1">Uncharacterized protein</fullName>
    </submittedName>
</protein>
<dbReference type="AlphaFoldDB" id="A0A5N5KMX0"/>
<reference evidence="2" key="1">
    <citation type="journal article" date="2019" name="Gigascience">
        <title>De novo genome assembly of the endangered Acer yangbiense, a plant species with extremely small populations endemic to Yunnan Province, China.</title>
        <authorList>
            <person name="Yang J."/>
            <person name="Wariss H.M."/>
            <person name="Tao L."/>
            <person name="Zhang R."/>
            <person name="Yun Q."/>
            <person name="Hollingsworth P."/>
            <person name="Dao Z."/>
            <person name="Luo G."/>
            <person name="Guo H."/>
            <person name="Ma Y."/>
            <person name="Sun W."/>
        </authorList>
    </citation>
    <scope>NUCLEOTIDE SEQUENCE [LARGE SCALE GENOMIC DNA]</scope>
    <source>
        <strain evidence="2">cv. br00</strain>
    </source>
</reference>
<dbReference type="EMBL" id="VDCV01000012">
    <property type="protein sequence ID" value="KAB5531734.1"/>
    <property type="molecule type" value="Genomic_DNA"/>
</dbReference>
<dbReference type="GO" id="GO:0001650">
    <property type="term" value="C:fibrillar center"/>
    <property type="evidence" value="ECO:0007669"/>
    <property type="project" value="TreeGrafter"/>
</dbReference>
<comment type="caution">
    <text evidence="1">The sequence shown here is derived from an EMBL/GenBank/DDBJ whole genome shotgun (WGS) entry which is preliminary data.</text>
</comment>